<reference evidence="1" key="1">
    <citation type="journal article" date="2020" name="mSystems">
        <title>Genome- and Community-Level Interaction Insights into Carbon Utilization and Element Cycling Functions of Hydrothermarchaeota in Hydrothermal Sediment.</title>
        <authorList>
            <person name="Zhou Z."/>
            <person name="Liu Y."/>
            <person name="Xu W."/>
            <person name="Pan J."/>
            <person name="Luo Z.H."/>
            <person name="Li M."/>
        </authorList>
    </citation>
    <scope>NUCLEOTIDE SEQUENCE [LARGE SCALE GENOMIC DNA]</scope>
    <source>
        <strain evidence="1">SpSt-374</strain>
    </source>
</reference>
<name>A0A7C3ZN54_9CYAN</name>
<dbReference type="AlphaFoldDB" id="A0A7C3ZN54"/>
<organism evidence="1">
    <name type="scientific">Planktothricoides sp. SpSt-374</name>
    <dbReference type="NCBI Taxonomy" id="2282167"/>
    <lineage>
        <taxon>Bacteria</taxon>
        <taxon>Bacillati</taxon>
        <taxon>Cyanobacteriota</taxon>
        <taxon>Cyanophyceae</taxon>
        <taxon>Oscillatoriophycideae</taxon>
        <taxon>Oscillatoriales</taxon>
        <taxon>Oscillatoriaceae</taxon>
        <taxon>Planktothricoides</taxon>
    </lineage>
</organism>
<gene>
    <name evidence="1" type="ORF">ENR15_20985</name>
</gene>
<proteinExistence type="predicted"/>
<accession>A0A7C3ZN54</accession>
<sequence length="245" mass="27918">MEPRKHYSRSPIAEAVINLRVELPDGVALTTLTGVHQPIEADYPKLQDILVFQGQMTAGPSVGTTASQTQIGYCYWSSDEKQAVQARLDGFTFSRLAPYDCWERFRDEAMRLWHIYRELTQPKAITRVAIRYINRVDVPLPLGDLKEYLRTVPEVSPDLSQGLSGYFMQLQIPQEDIKGMLVLNEAIVPPTQPDSVSILLDIDLYQEIDIPHDEPGLWAAIEKLHDRTDLVFEACITDRTRELIH</sequence>
<dbReference type="InterPro" id="IPR026349">
    <property type="entry name" value="CHP04255"/>
</dbReference>
<evidence type="ECO:0000313" key="1">
    <source>
        <dbReference type="EMBL" id="HGG03045.1"/>
    </source>
</evidence>
<dbReference type="NCBIfam" id="TIGR04255">
    <property type="entry name" value="sporadTIGR04255"/>
    <property type="match status" value="1"/>
</dbReference>
<comment type="caution">
    <text evidence="1">The sequence shown here is derived from an EMBL/GenBank/DDBJ whole genome shotgun (WGS) entry which is preliminary data.</text>
</comment>
<protein>
    <submittedName>
        <fullName evidence="1">TIGR04255 family protein</fullName>
    </submittedName>
</protein>
<dbReference type="EMBL" id="DSPX01000208">
    <property type="protein sequence ID" value="HGG03045.1"/>
    <property type="molecule type" value="Genomic_DNA"/>
</dbReference>